<accession>A0A927MIX3</accession>
<keyword evidence="1" id="KW-0472">Membrane</keyword>
<gene>
    <name evidence="2" type="ORF">H4683_001062</name>
</gene>
<dbReference type="AlphaFoldDB" id="A0A927MIX3"/>
<reference evidence="2" key="1">
    <citation type="submission" date="2020-10" db="EMBL/GenBank/DDBJ databases">
        <title>Genomic Encyclopedia of Type Strains, Phase IV (KMG-IV): sequencing the most valuable type-strain genomes for metagenomic binning, comparative biology and taxonomic classification.</title>
        <authorList>
            <person name="Goeker M."/>
        </authorList>
    </citation>
    <scope>NUCLEOTIDE SEQUENCE</scope>
    <source>
        <strain evidence="2">DSM 13886</strain>
    </source>
</reference>
<dbReference type="RefSeq" id="WP_068585442.1">
    <property type="nucleotide sequence ID" value="NZ_JADBEL010000004.1"/>
</dbReference>
<feature type="transmembrane region" description="Helical" evidence="1">
    <location>
        <begin position="6"/>
        <end position="25"/>
    </location>
</feature>
<keyword evidence="3" id="KW-1185">Reference proteome</keyword>
<dbReference type="EMBL" id="JADBEL010000004">
    <property type="protein sequence ID" value="MBE1553987.1"/>
    <property type="molecule type" value="Genomic_DNA"/>
</dbReference>
<keyword evidence="1" id="KW-1133">Transmembrane helix</keyword>
<evidence type="ECO:0000313" key="2">
    <source>
        <dbReference type="EMBL" id="MBE1553987.1"/>
    </source>
</evidence>
<protein>
    <submittedName>
        <fullName evidence="2">Uncharacterized protein</fullName>
    </submittedName>
</protein>
<organism evidence="2 3">
    <name type="scientific">Sporosarcina limicola</name>
    <dbReference type="NCBI Taxonomy" id="34101"/>
    <lineage>
        <taxon>Bacteria</taxon>
        <taxon>Bacillati</taxon>
        <taxon>Bacillota</taxon>
        <taxon>Bacilli</taxon>
        <taxon>Bacillales</taxon>
        <taxon>Caryophanaceae</taxon>
        <taxon>Sporosarcina</taxon>
    </lineage>
</organism>
<sequence>MVPTYGKIAIFLFIIIIFIGVRFAIQIRKHQGKMNKSEIKDKIQSIEGTIVTIQKVRSNQTPFNKPSRAKDFGDHYQITYELNGTQHTAWFRADRAIVQIPKPPNPEKWILTK</sequence>
<comment type="caution">
    <text evidence="2">The sequence shown here is derived from an EMBL/GenBank/DDBJ whole genome shotgun (WGS) entry which is preliminary data.</text>
</comment>
<keyword evidence="1" id="KW-0812">Transmembrane</keyword>
<dbReference type="Proteomes" id="UP000658225">
    <property type="component" value="Unassembled WGS sequence"/>
</dbReference>
<name>A0A927MIX3_9BACL</name>
<evidence type="ECO:0000313" key="3">
    <source>
        <dbReference type="Proteomes" id="UP000658225"/>
    </source>
</evidence>
<proteinExistence type="predicted"/>
<evidence type="ECO:0000256" key="1">
    <source>
        <dbReference type="SAM" id="Phobius"/>
    </source>
</evidence>